<feature type="transmembrane region" description="Helical" evidence="7">
    <location>
        <begin position="208"/>
        <end position="229"/>
    </location>
</feature>
<organism evidence="9 10">
    <name type="scientific">[Clostridium] symbiosum ATCC 14940</name>
    <dbReference type="NCBI Taxonomy" id="411472"/>
    <lineage>
        <taxon>Bacteria</taxon>
        <taxon>Bacillati</taxon>
        <taxon>Bacillota</taxon>
        <taxon>Clostridia</taxon>
        <taxon>Lachnospirales</taxon>
        <taxon>Lachnospiraceae</taxon>
        <taxon>Otoolea</taxon>
    </lineage>
</organism>
<dbReference type="AlphaFoldDB" id="A0ABC9TST3"/>
<gene>
    <name evidence="9" type="ORF">CLOSYM_04165</name>
</gene>
<dbReference type="PANTHER" id="PTHR42920">
    <property type="entry name" value="OS03G0707200 PROTEIN-RELATED"/>
    <property type="match status" value="1"/>
</dbReference>
<evidence type="ECO:0000259" key="8">
    <source>
        <dbReference type="Pfam" id="PF00892"/>
    </source>
</evidence>
<evidence type="ECO:0000256" key="2">
    <source>
        <dbReference type="ARBA" id="ARBA00007362"/>
    </source>
</evidence>
<sequence>MRQPAYGGMVMSNIRNSGTILVFLGAVFWSLNAPLVKFLTADPLLICGLRSIIAGITLMPFIRWKRLNWTPWMVVYISSYCALCISIILALAKTSAAIAIGMQYTATIWLFLANLIITRKFNKKAFWPVCVIFAGVIFFMCSGTDNSSSSGNMIALLEGIFFAFMSVGAKKSAGTNPLGLTAIANLVTGVFVFTAFPSTAGYMGTLSAGDWTVLLILGIIQIGAGYGFYNLGIQKISAQKASVIALWEMILGPVWVALFLKEYPTPLVLTGFIIILAGMLLDSKINVPQARQAAL</sequence>
<dbReference type="GO" id="GO:0005886">
    <property type="term" value="C:plasma membrane"/>
    <property type="evidence" value="ECO:0007669"/>
    <property type="project" value="UniProtKB-SubCell"/>
</dbReference>
<comment type="subcellular location">
    <subcellularLocation>
        <location evidence="1">Cell membrane</location>
        <topology evidence="1">Multi-pass membrane protein</topology>
    </subcellularLocation>
</comment>
<evidence type="ECO:0000256" key="6">
    <source>
        <dbReference type="ARBA" id="ARBA00023136"/>
    </source>
</evidence>
<evidence type="ECO:0000313" key="10">
    <source>
        <dbReference type="Proteomes" id="UP000016491"/>
    </source>
</evidence>
<keyword evidence="3" id="KW-1003">Cell membrane</keyword>
<dbReference type="InterPro" id="IPR051258">
    <property type="entry name" value="Diverse_Substrate_Transporter"/>
</dbReference>
<feature type="transmembrane region" description="Helical" evidence="7">
    <location>
        <begin position="125"/>
        <end position="145"/>
    </location>
</feature>
<proteinExistence type="inferred from homology"/>
<feature type="domain" description="EamA" evidence="8">
    <location>
        <begin position="150"/>
        <end position="281"/>
    </location>
</feature>
<reference evidence="9 10" key="1">
    <citation type="submission" date="2013-07" db="EMBL/GenBank/DDBJ databases">
        <authorList>
            <person name="Weinstock G."/>
            <person name="Sodergren E."/>
            <person name="Wylie T."/>
            <person name="Fulton L."/>
            <person name="Fulton R."/>
            <person name="Fronick C."/>
            <person name="O'Laughlin M."/>
            <person name="Godfrey J."/>
            <person name="Miner T."/>
            <person name="Herter B."/>
            <person name="Appelbaum E."/>
            <person name="Cordes M."/>
            <person name="Lek S."/>
            <person name="Wollam A."/>
            <person name="Pepin K.H."/>
            <person name="Palsikar V.B."/>
            <person name="Mitreva M."/>
            <person name="Wilson R.K."/>
        </authorList>
    </citation>
    <scope>NUCLEOTIDE SEQUENCE [LARGE SCALE GENOMIC DNA]</scope>
    <source>
        <strain evidence="9 10">ATCC 14940</strain>
    </source>
</reference>
<accession>A0ABC9TST3</accession>
<feature type="transmembrane region" description="Helical" evidence="7">
    <location>
        <begin position="266"/>
        <end position="282"/>
    </location>
</feature>
<keyword evidence="5 7" id="KW-1133">Transmembrane helix</keyword>
<comment type="similarity">
    <text evidence="2">Belongs to the EamA transporter family.</text>
</comment>
<dbReference type="PANTHER" id="PTHR42920:SF5">
    <property type="entry name" value="EAMA DOMAIN-CONTAINING PROTEIN"/>
    <property type="match status" value="1"/>
</dbReference>
<comment type="caution">
    <text evidence="9">The sequence shown here is derived from an EMBL/GenBank/DDBJ whole genome shotgun (WGS) entry which is preliminary data.</text>
</comment>
<evidence type="ECO:0000256" key="3">
    <source>
        <dbReference type="ARBA" id="ARBA00022475"/>
    </source>
</evidence>
<feature type="transmembrane region" description="Helical" evidence="7">
    <location>
        <begin position="178"/>
        <end position="196"/>
    </location>
</feature>
<feature type="domain" description="EamA" evidence="8">
    <location>
        <begin position="17"/>
        <end position="139"/>
    </location>
</feature>
<evidence type="ECO:0000256" key="1">
    <source>
        <dbReference type="ARBA" id="ARBA00004651"/>
    </source>
</evidence>
<dbReference type="Proteomes" id="UP000016491">
    <property type="component" value="Unassembled WGS sequence"/>
</dbReference>
<evidence type="ECO:0000256" key="7">
    <source>
        <dbReference type="SAM" id="Phobius"/>
    </source>
</evidence>
<name>A0ABC9TST3_CLOSY</name>
<dbReference type="InterPro" id="IPR000620">
    <property type="entry name" value="EamA_dom"/>
</dbReference>
<feature type="transmembrane region" description="Helical" evidence="7">
    <location>
        <begin position="151"/>
        <end position="169"/>
    </location>
</feature>
<feature type="transmembrane region" description="Helical" evidence="7">
    <location>
        <begin position="43"/>
        <end position="62"/>
    </location>
</feature>
<protein>
    <submittedName>
        <fullName evidence="9">Membrane protein</fullName>
    </submittedName>
</protein>
<dbReference type="InterPro" id="IPR037185">
    <property type="entry name" value="EmrE-like"/>
</dbReference>
<evidence type="ECO:0000256" key="4">
    <source>
        <dbReference type="ARBA" id="ARBA00022692"/>
    </source>
</evidence>
<evidence type="ECO:0000256" key="5">
    <source>
        <dbReference type="ARBA" id="ARBA00022989"/>
    </source>
</evidence>
<feature type="transmembrane region" description="Helical" evidence="7">
    <location>
        <begin position="241"/>
        <end position="260"/>
    </location>
</feature>
<dbReference type="Pfam" id="PF00892">
    <property type="entry name" value="EamA"/>
    <property type="match status" value="2"/>
</dbReference>
<dbReference type="EMBL" id="AWSU01000339">
    <property type="protein sequence ID" value="ERI74247.1"/>
    <property type="molecule type" value="Genomic_DNA"/>
</dbReference>
<dbReference type="SUPFAM" id="SSF103481">
    <property type="entry name" value="Multidrug resistance efflux transporter EmrE"/>
    <property type="match status" value="1"/>
</dbReference>
<evidence type="ECO:0000313" key="9">
    <source>
        <dbReference type="EMBL" id="ERI74247.1"/>
    </source>
</evidence>
<feature type="transmembrane region" description="Helical" evidence="7">
    <location>
        <begin position="12"/>
        <end position="31"/>
    </location>
</feature>
<keyword evidence="6 7" id="KW-0472">Membrane</keyword>
<feature type="transmembrane region" description="Helical" evidence="7">
    <location>
        <begin position="74"/>
        <end position="92"/>
    </location>
</feature>
<feature type="transmembrane region" description="Helical" evidence="7">
    <location>
        <begin position="98"/>
        <end position="118"/>
    </location>
</feature>
<keyword evidence="4 7" id="KW-0812">Transmembrane</keyword>